<sequence>MLRGAQLSIRTGFITHDPVPPALIDAITELQVTRQSPRGGFQMKLNLAKGGAVETEMLPGGMFTPGKRFIFSLTIDGLRTVLLDGFVARYDVAQSNESGKATLSVTGGDVTQLMDQYDVTGLPMPGMPPMGQVAFILARWTPLGVIAAILPPPSWTIPNPVNGWHVQQGTDYGHVNRLARDCGYVFMVEPTEEEGVTTAYWGPDLGGLTPGGNFNSQGFSMQPALTVNMDQASNVQSLNFTFDGTQKLLPYLLSQEVRGTGLTIPIPIPGEVLSPPMGPGWIPYARFSKLADLGRNSDRETQARLDVPELVMRGLGEAAQASRVVGASGTLDVARYGRVLVPGRLVPVRGAGPHHDGVYLVKSVTTSIKRGELRQNFQLTRNAHGSWTQEVAA</sequence>
<evidence type="ECO:0000313" key="2">
    <source>
        <dbReference type="EMBL" id="EZP75599.1"/>
    </source>
</evidence>
<dbReference type="EMBL" id="CP017076">
    <property type="protein sequence ID" value="AOR79748.1"/>
    <property type="molecule type" value="Genomic_DNA"/>
</dbReference>
<dbReference type="Proteomes" id="UP000024329">
    <property type="component" value="Unassembled WGS sequence"/>
</dbReference>
<dbReference type="KEGG" id="nre:BES08_23545"/>
<evidence type="ECO:0000313" key="1">
    <source>
        <dbReference type="EMBL" id="AOR79748.1"/>
    </source>
</evidence>
<evidence type="ECO:0000313" key="4">
    <source>
        <dbReference type="Proteomes" id="UP000094626"/>
    </source>
</evidence>
<keyword evidence="4" id="KW-1185">Reference proteome</keyword>
<dbReference type="PATRIC" id="fig|158500.4.peg.4663"/>
<gene>
    <name evidence="1" type="ORF">BES08_23545</name>
    <name evidence="2" type="ORF">BV97_04586</name>
</gene>
<reference evidence="1" key="2">
    <citation type="submission" date="2016-08" db="EMBL/GenBank/DDBJ databases">
        <authorList>
            <person name="Seilhamer J.J."/>
        </authorList>
    </citation>
    <scope>NUCLEOTIDE SEQUENCE [LARGE SCALE GENOMIC DNA]</scope>
    <source>
        <strain evidence="1">SA1</strain>
        <plasmid evidence="1">pSA1</plasmid>
    </source>
</reference>
<proteinExistence type="predicted"/>
<geneLocation type="plasmid" evidence="1 4">
    <name>pSA1</name>
</geneLocation>
<protein>
    <submittedName>
        <fullName evidence="2">Uncharacterized protein</fullName>
    </submittedName>
</protein>
<dbReference type="eggNOG" id="COG3500">
    <property type="taxonomic scope" value="Bacteria"/>
</dbReference>
<keyword evidence="1" id="KW-0614">Plasmid</keyword>
<evidence type="ECO:0000313" key="3">
    <source>
        <dbReference type="Proteomes" id="UP000024329"/>
    </source>
</evidence>
<organism evidence="2 3">
    <name type="scientific">Novosphingobium resinovorum</name>
    <dbReference type="NCBI Taxonomy" id="158500"/>
    <lineage>
        <taxon>Bacteria</taxon>
        <taxon>Pseudomonadati</taxon>
        <taxon>Pseudomonadota</taxon>
        <taxon>Alphaproteobacteria</taxon>
        <taxon>Sphingomonadales</taxon>
        <taxon>Sphingomonadaceae</taxon>
        <taxon>Novosphingobium</taxon>
    </lineage>
</organism>
<accession>A0A031JNN0</accession>
<reference evidence="4" key="3">
    <citation type="journal article" date="2017" name="J. Biotechnol.">
        <title>Complete genome sequence of Novosphingobium resinovorum SA1, a versatile xenobiotic-degrading bacterium capable of utilizing sulfanilic acid.</title>
        <authorList>
            <person name="Hegedus B."/>
            <person name="Kos P.B."/>
            <person name="Balint B."/>
            <person name="Maroti G."/>
            <person name="Gan H.M."/>
            <person name="Perei K."/>
            <person name="Rakhely G."/>
        </authorList>
    </citation>
    <scope>NUCLEOTIDE SEQUENCE [LARGE SCALE GENOMIC DNA]</scope>
    <source>
        <strain evidence="4">SA1</strain>
    </source>
</reference>
<dbReference type="EMBL" id="JFYZ01000037">
    <property type="protein sequence ID" value="EZP75599.1"/>
    <property type="molecule type" value="Genomic_DNA"/>
</dbReference>
<dbReference type="AlphaFoldDB" id="A0A031JNN0"/>
<name>A0A031JNN0_9SPHN</name>
<reference evidence="2 3" key="1">
    <citation type="submission" date="2014-03" db="EMBL/GenBank/DDBJ databases">
        <title>Whole genome sequence of Novosphingobium resinovorum KF1.</title>
        <authorList>
            <person name="Gan H.M."/>
            <person name="Gan H.Y."/>
            <person name="Chew T.H."/>
            <person name="Savka M.A."/>
        </authorList>
    </citation>
    <scope>NUCLEOTIDE SEQUENCE [LARGE SCALE GENOMIC DNA]</scope>
    <source>
        <strain evidence="2 3">KF1</strain>
    </source>
</reference>
<dbReference type="Proteomes" id="UP000094626">
    <property type="component" value="Plasmid pSA1"/>
</dbReference>
<dbReference type="RefSeq" id="WP_036529072.1">
    <property type="nucleotide sequence ID" value="NZ_CP017076.1"/>
</dbReference>
<dbReference type="OrthoDB" id="262740at2"/>